<dbReference type="EMBL" id="KQ434818">
    <property type="protein sequence ID" value="KZC06876.1"/>
    <property type="molecule type" value="Genomic_DNA"/>
</dbReference>
<evidence type="ECO:0000256" key="1">
    <source>
        <dbReference type="SAM" id="MobiDB-lite"/>
    </source>
</evidence>
<sequence length="220" mass="24377">MLVPTDGKRHIVALSRDNVARNTQLTLNPHQATRQDSPTSQASSLEKPTISQIEGKTGTRDIERGWRQLGRIVMDQSSKMRLRKIIVDVVDRFRKTTGPKARRRRIPNAGERRRRTGEKEAAEHGGMVLEKGGPNAIPDSGAYTGEPSPGSMKSMSLRDNGPTSPAVIVFRKAVLTNGAPDVRGLEKADYDAYYQANMESYEGSLDELETTNKEMLAHLH</sequence>
<protein>
    <submittedName>
        <fullName evidence="2">Uncharacterized protein</fullName>
    </submittedName>
</protein>
<gene>
    <name evidence="2" type="ORF">WN55_08627</name>
</gene>
<evidence type="ECO:0000313" key="2">
    <source>
        <dbReference type="EMBL" id="KZC06876.1"/>
    </source>
</evidence>
<evidence type="ECO:0000313" key="3">
    <source>
        <dbReference type="Proteomes" id="UP000076502"/>
    </source>
</evidence>
<proteinExistence type="predicted"/>
<dbReference type="AlphaFoldDB" id="A0A154P4N3"/>
<keyword evidence="3" id="KW-1185">Reference proteome</keyword>
<feature type="region of interest" description="Disordered" evidence="1">
    <location>
        <begin position="27"/>
        <end position="59"/>
    </location>
</feature>
<feature type="compositionally biased region" description="Basic residues" evidence="1">
    <location>
        <begin position="97"/>
        <end position="116"/>
    </location>
</feature>
<organism evidence="2 3">
    <name type="scientific">Dufourea novaeangliae</name>
    <name type="common">Sweat bee</name>
    <dbReference type="NCBI Taxonomy" id="178035"/>
    <lineage>
        <taxon>Eukaryota</taxon>
        <taxon>Metazoa</taxon>
        <taxon>Ecdysozoa</taxon>
        <taxon>Arthropoda</taxon>
        <taxon>Hexapoda</taxon>
        <taxon>Insecta</taxon>
        <taxon>Pterygota</taxon>
        <taxon>Neoptera</taxon>
        <taxon>Endopterygota</taxon>
        <taxon>Hymenoptera</taxon>
        <taxon>Apocrita</taxon>
        <taxon>Aculeata</taxon>
        <taxon>Apoidea</taxon>
        <taxon>Anthophila</taxon>
        <taxon>Halictidae</taxon>
        <taxon>Rophitinae</taxon>
        <taxon>Dufourea</taxon>
    </lineage>
</organism>
<feature type="compositionally biased region" description="Polar residues" evidence="1">
    <location>
        <begin position="27"/>
        <end position="54"/>
    </location>
</feature>
<feature type="region of interest" description="Disordered" evidence="1">
    <location>
        <begin position="97"/>
        <end position="160"/>
    </location>
</feature>
<dbReference type="Proteomes" id="UP000076502">
    <property type="component" value="Unassembled WGS sequence"/>
</dbReference>
<accession>A0A154P4N3</accession>
<name>A0A154P4N3_DUFNO</name>
<reference evidence="2 3" key="1">
    <citation type="submission" date="2015-07" db="EMBL/GenBank/DDBJ databases">
        <title>The genome of Dufourea novaeangliae.</title>
        <authorList>
            <person name="Pan H."/>
            <person name="Kapheim K."/>
        </authorList>
    </citation>
    <scope>NUCLEOTIDE SEQUENCE [LARGE SCALE GENOMIC DNA]</scope>
    <source>
        <strain evidence="2">0120121106</strain>
        <tissue evidence="2">Whole body</tissue>
    </source>
</reference>